<comment type="caution">
    <text evidence="1">The sequence shown here is derived from an EMBL/GenBank/DDBJ whole genome shotgun (WGS) entry which is preliminary data.</text>
</comment>
<gene>
    <name evidence="1" type="ORF">ABE541_25470</name>
</gene>
<dbReference type="InterPro" id="IPR027417">
    <property type="entry name" value="P-loop_NTPase"/>
</dbReference>
<dbReference type="EMBL" id="JBDJNQ010000022">
    <property type="protein sequence ID" value="MEN5380636.1"/>
    <property type="molecule type" value="Genomic_DNA"/>
</dbReference>
<accession>A0ABV0C162</accession>
<evidence type="ECO:0000313" key="1">
    <source>
        <dbReference type="EMBL" id="MEN5380636.1"/>
    </source>
</evidence>
<evidence type="ECO:0008006" key="3">
    <source>
        <dbReference type="Google" id="ProtNLM"/>
    </source>
</evidence>
<evidence type="ECO:0000313" key="2">
    <source>
        <dbReference type="Proteomes" id="UP001409291"/>
    </source>
</evidence>
<keyword evidence="2" id="KW-1185">Reference proteome</keyword>
<proteinExistence type="predicted"/>
<dbReference type="SUPFAM" id="SSF52540">
    <property type="entry name" value="P-loop containing nucleoside triphosphate hydrolases"/>
    <property type="match status" value="1"/>
</dbReference>
<sequence>MRHALTGYTYQHDVAYFFLTKIDVERQIKKIEIEADVDHQFDDVFIETENEKYFIQIKDFANANLESLEQNGNEIKIGNTWHKLSSHTNIIFFKEIDITPNCNILGLNAYRHNQTYIISMNRESLGDSVYSLYHNNESRERIILQFFKKQLDQRIWHIEITDLPTVTIFNKKLTETTINVGRKKLISNNLLFIEGKPGIGKSHYVNELIEEYSNNLLYRFWVSNQDNNRETRLNYNSFLFDISKELFGNQVHFSENEIIKEIKKSKKVIIIDGLDHVENYNPKDLEHYIAFIDKIHKHNITIVLSRPLVRKTYWNKHILSNWNKKQTEKILDELYYIDDYRVSQGIYKITKGYPILVRYIGEHYKKYKKLPEIDTLNDIDQYYSQLIERQKSRLSFAIFLCSNAYYMQSEILRLMGNEYGELIMEFIDTHPYLFEIRLNRIALFHDSFNTYLRKNIVEYKKIENNILDIVGSSIIAGEQRYISRINSFNLDSKTKEKILIQYSDIEYFKQILSKTIDIDALRSFYEQLQENLSLLDCTTIETLTIYNLSLVLNILNRDHVSTLNEFLYTYLSYLRFAGYTEEDITSNNTLFAMLFYIKTGDNTLLYNIHSDRNYDVAKFAEKIEVSIGEEQEFFNHYIEKWPADYIHKLVEYAYDEYTYERWKEIFVNLYLYKYDQEFDCIKNIITHYIDKDEDKAINLLEDYFDNRNFRTHNAARILRDAKDLIFALGHKHTNNDYVNLDFDNFIIKNKIYGSYDLWVKVLNYLRLALHKKRKIDIYQIHQFWAKYYNRHDYSFVNIVEALPIFEDLNYITQNQSIDLITKIQSQSEKGYRHLFNNYIKNKPFLILEDLANNFYLSDLHIDWFLLPSKFLNQLPDRIFKHEIRQTIHSHRSSQELDIRDVLNVIHSKRITDLKKEFDKYGFKIRINENEKKELAYLKKKHIKHVTYKDDQKFKRETSKQRFLKGILMDEDINFVKKHFSSPAEIAKYRDDYYTVLSEIELYKVFDKSLVRGALKQIFINALTTKAKDANYYGRLYYFPGNVIKMINDYDSNTDLKPFYNSFKKYIELSSFEI</sequence>
<organism evidence="1 2">
    <name type="scientific">Sphingobacterium kitahiroshimense</name>
    <dbReference type="NCBI Taxonomy" id="470446"/>
    <lineage>
        <taxon>Bacteria</taxon>
        <taxon>Pseudomonadati</taxon>
        <taxon>Bacteroidota</taxon>
        <taxon>Sphingobacteriia</taxon>
        <taxon>Sphingobacteriales</taxon>
        <taxon>Sphingobacteriaceae</taxon>
        <taxon>Sphingobacterium</taxon>
    </lineage>
</organism>
<dbReference type="Gene3D" id="3.40.50.300">
    <property type="entry name" value="P-loop containing nucleotide triphosphate hydrolases"/>
    <property type="match status" value="1"/>
</dbReference>
<reference evidence="1 2" key="1">
    <citation type="submission" date="2024-04" db="EMBL/GenBank/DDBJ databases">
        <title>WGS of bacteria from Torrens River.</title>
        <authorList>
            <person name="Wyrsch E.R."/>
            <person name="Drigo B."/>
        </authorList>
    </citation>
    <scope>NUCLEOTIDE SEQUENCE [LARGE SCALE GENOMIC DNA]</scope>
    <source>
        <strain evidence="1 2">TWI391</strain>
    </source>
</reference>
<name>A0ABV0C162_9SPHI</name>
<protein>
    <recommendedName>
        <fullName evidence="3">NACHT domain-containing protein</fullName>
    </recommendedName>
</protein>
<dbReference type="RefSeq" id="WP_346583534.1">
    <property type="nucleotide sequence ID" value="NZ_JBDJNQ010000022.1"/>
</dbReference>
<dbReference type="Proteomes" id="UP001409291">
    <property type="component" value="Unassembled WGS sequence"/>
</dbReference>